<dbReference type="EMBL" id="LKTS01000023">
    <property type="protein sequence ID" value="PKD18221.1"/>
    <property type="molecule type" value="Genomic_DNA"/>
</dbReference>
<gene>
    <name evidence="1" type="ORF">APR41_03465</name>
</gene>
<name>A0A2N0TU14_9FLAO</name>
<dbReference type="Proteomes" id="UP000232673">
    <property type="component" value="Unassembled WGS sequence"/>
</dbReference>
<comment type="caution">
    <text evidence="1">The sequence shown here is derived from an EMBL/GenBank/DDBJ whole genome shotgun (WGS) entry which is preliminary data.</text>
</comment>
<accession>A0A2N0TU14</accession>
<protein>
    <recommendedName>
        <fullName evidence="3">TonB-dependent receptor</fullName>
    </recommendedName>
</protein>
<dbReference type="RefSeq" id="WP_079711856.1">
    <property type="nucleotide sequence ID" value="NZ_FUZC01000002.1"/>
</dbReference>
<dbReference type="AlphaFoldDB" id="A0A2N0TU14"/>
<evidence type="ECO:0000313" key="2">
    <source>
        <dbReference type="Proteomes" id="UP000232673"/>
    </source>
</evidence>
<evidence type="ECO:0000313" key="1">
    <source>
        <dbReference type="EMBL" id="PKD18221.1"/>
    </source>
</evidence>
<sequence>MSLSRNKWVFLVVLGMITVSVFSQEKEVLSGQIITDETLSSPVHIINVTRRKGGVSELSGYFSVEVNIGDSLVFSSVQYKKETLVVTRQTLQDNNFTIKLKEDLTELDEVKLHKLSGNLANDISGIKTFNKFDLNAPMRRKPPPSQVERQLYTATTGPGGTRLSVLGVLTGTIPLDPVINAISGRTARLKKIKAKNEFKFIIEKAIYLIPENTLIEDFEIEETEVMIFVYYCAENYDLEILLDNPLELYEFFKSKSIEFNALGALD</sequence>
<evidence type="ECO:0008006" key="3">
    <source>
        <dbReference type="Google" id="ProtNLM"/>
    </source>
</evidence>
<organism evidence="1 2">
    <name type="scientific">Salegentibacter salinarum</name>
    <dbReference type="NCBI Taxonomy" id="447422"/>
    <lineage>
        <taxon>Bacteria</taxon>
        <taxon>Pseudomonadati</taxon>
        <taxon>Bacteroidota</taxon>
        <taxon>Flavobacteriia</taxon>
        <taxon>Flavobacteriales</taxon>
        <taxon>Flavobacteriaceae</taxon>
        <taxon>Salegentibacter</taxon>
    </lineage>
</organism>
<proteinExistence type="predicted"/>
<dbReference type="STRING" id="447422.SAMN05660903_00705"/>
<dbReference type="Pfam" id="PF13715">
    <property type="entry name" value="CarbopepD_reg_2"/>
    <property type="match status" value="1"/>
</dbReference>
<keyword evidence="2" id="KW-1185">Reference proteome</keyword>
<dbReference type="OrthoDB" id="1427655at2"/>
<reference evidence="1 2" key="1">
    <citation type="submission" date="2015-10" db="EMBL/GenBank/DDBJ databases">
        <title>Draft genome sequence of Salegentibacter salinarum KCTC 12975.</title>
        <authorList>
            <person name="Lin W."/>
            <person name="Zheng Q."/>
        </authorList>
    </citation>
    <scope>NUCLEOTIDE SEQUENCE [LARGE SCALE GENOMIC DNA]</scope>
    <source>
        <strain evidence="1 2">KCTC 12975</strain>
    </source>
</reference>